<evidence type="ECO:0000313" key="19">
    <source>
        <dbReference type="Proteomes" id="UP000694545"/>
    </source>
</evidence>
<dbReference type="FunFam" id="3.10.100.10:FF:000047">
    <property type="entry name" value="lymphocyte antigen 75"/>
    <property type="match status" value="1"/>
</dbReference>
<feature type="domain" description="Fibronectin type-II" evidence="17">
    <location>
        <begin position="164"/>
        <end position="212"/>
    </location>
</feature>
<dbReference type="SMART" id="SM00059">
    <property type="entry name" value="FN2"/>
    <property type="match status" value="1"/>
</dbReference>
<keyword evidence="3" id="KW-0964">Secreted</keyword>
<evidence type="ECO:0000256" key="13">
    <source>
        <dbReference type="PROSITE-ProRule" id="PRU00479"/>
    </source>
</evidence>
<dbReference type="PROSITE" id="PS50041">
    <property type="entry name" value="C_TYPE_LECTIN_2"/>
    <property type="match status" value="9"/>
</dbReference>
<evidence type="ECO:0000259" key="17">
    <source>
        <dbReference type="PROSITE" id="PS51092"/>
    </source>
</evidence>
<feature type="domain" description="C-type lectin" evidence="16">
    <location>
        <begin position="1387"/>
        <end position="1492"/>
    </location>
</feature>
<dbReference type="SUPFAM" id="SSF50370">
    <property type="entry name" value="Ricin B-like lectins"/>
    <property type="match status" value="1"/>
</dbReference>
<dbReference type="OMA" id="YHEIYTK"/>
<protein>
    <recommendedName>
        <fullName evidence="20">Lymphocyte antigen 75</fullName>
    </recommendedName>
</protein>
<dbReference type="Gene3D" id="3.10.100.10">
    <property type="entry name" value="Mannose-Binding Protein A, subunit A"/>
    <property type="match status" value="9"/>
</dbReference>
<feature type="domain" description="C-type lectin" evidence="16">
    <location>
        <begin position="363"/>
        <end position="483"/>
    </location>
</feature>
<feature type="disulfide bond" evidence="13">
    <location>
        <begin position="183"/>
        <end position="210"/>
    </location>
</feature>
<dbReference type="FunFam" id="3.10.100.10:FF:000049">
    <property type="entry name" value="Lymphocyte antigen 75 variant"/>
    <property type="match status" value="1"/>
</dbReference>
<dbReference type="InterPro" id="IPR036943">
    <property type="entry name" value="FN_type2_sf"/>
</dbReference>
<dbReference type="Gene3D" id="2.80.10.50">
    <property type="match status" value="1"/>
</dbReference>
<evidence type="ECO:0000256" key="6">
    <source>
        <dbReference type="ARBA" id="ARBA00022729"/>
    </source>
</evidence>
<evidence type="ECO:0000256" key="15">
    <source>
        <dbReference type="SAM" id="SignalP"/>
    </source>
</evidence>
<feature type="transmembrane region" description="Helical" evidence="14">
    <location>
        <begin position="1656"/>
        <end position="1679"/>
    </location>
</feature>
<evidence type="ECO:0000256" key="14">
    <source>
        <dbReference type="SAM" id="Phobius"/>
    </source>
</evidence>
<keyword evidence="12" id="KW-0325">Glycoprotein</keyword>
<feature type="disulfide bond" evidence="13">
    <location>
        <begin position="169"/>
        <end position="195"/>
    </location>
</feature>
<evidence type="ECO:0000256" key="3">
    <source>
        <dbReference type="ARBA" id="ARBA00022525"/>
    </source>
</evidence>
<feature type="chain" id="PRO_5044689703" description="Lymphocyte antigen 75" evidence="15">
    <location>
        <begin position="32"/>
        <end position="1712"/>
    </location>
</feature>
<keyword evidence="4" id="KW-0254">Endocytosis</keyword>
<evidence type="ECO:0000256" key="9">
    <source>
        <dbReference type="ARBA" id="ARBA00023136"/>
    </source>
</evidence>
<dbReference type="GO" id="GO:0005576">
    <property type="term" value="C:extracellular region"/>
    <property type="evidence" value="ECO:0007669"/>
    <property type="project" value="UniProtKB-SubCell"/>
</dbReference>
<dbReference type="SUPFAM" id="SSF56436">
    <property type="entry name" value="C-type lectin-like"/>
    <property type="match status" value="10"/>
</dbReference>
<dbReference type="Ensembl" id="ENSVKKT00000019571.1">
    <property type="protein sequence ID" value="ENSVKKP00000019099.1"/>
    <property type="gene ID" value="ENSVKKG00000012699.1"/>
</dbReference>
<keyword evidence="11" id="KW-0675">Receptor</keyword>
<evidence type="ECO:0000256" key="1">
    <source>
        <dbReference type="ARBA" id="ARBA00004167"/>
    </source>
</evidence>
<dbReference type="InterPro" id="IPR018378">
    <property type="entry name" value="C-type_lectin_CS"/>
</dbReference>
<dbReference type="GO" id="GO:0006897">
    <property type="term" value="P:endocytosis"/>
    <property type="evidence" value="ECO:0007669"/>
    <property type="project" value="UniProtKB-KW"/>
</dbReference>
<dbReference type="PROSITE" id="PS00615">
    <property type="entry name" value="C_TYPE_LECTIN_1"/>
    <property type="match status" value="1"/>
</dbReference>
<feature type="domain" description="C-type lectin" evidence="16">
    <location>
        <begin position="948"/>
        <end position="1066"/>
    </location>
</feature>
<keyword evidence="8 14" id="KW-1133">Transmembrane helix</keyword>
<dbReference type="PROSITE" id="PS51092">
    <property type="entry name" value="FN2_2"/>
    <property type="match status" value="1"/>
</dbReference>
<dbReference type="SUPFAM" id="SSF57440">
    <property type="entry name" value="Kringle-like"/>
    <property type="match status" value="1"/>
</dbReference>
<dbReference type="FunFam" id="3.10.100.10:FF:000036">
    <property type="entry name" value="Lymphocyte antigen 75"/>
    <property type="match status" value="1"/>
</dbReference>
<feature type="domain" description="C-type lectin" evidence="16">
    <location>
        <begin position="652"/>
        <end position="761"/>
    </location>
</feature>
<evidence type="ECO:0008006" key="20">
    <source>
        <dbReference type="Google" id="ProtNLM"/>
    </source>
</evidence>
<accession>A0A8D2L7R1</accession>
<dbReference type="InterPro" id="IPR016186">
    <property type="entry name" value="C-type_lectin-like/link_sf"/>
</dbReference>
<keyword evidence="10 13" id="KW-1015">Disulfide bond</keyword>
<evidence type="ECO:0000256" key="5">
    <source>
        <dbReference type="ARBA" id="ARBA00022692"/>
    </source>
</evidence>
<evidence type="ECO:0000256" key="2">
    <source>
        <dbReference type="ARBA" id="ARBA00004613"/>
    </source>
</evidence>
<keyword evidence="19" id="KW-1185">Reference proteome</keyword>
<dbReference type="FunFam" id="3.10.100.10:FF:000051">
    <property type="entry name" value="Lymphocyte antigen 75 variant"/>
    <property type="match status" value="1"/>
</dbReference>
<evidence type="ECO:0000256" key="11">
    <source>
        <dbReference type="ARBA" id="ARBA00023170"/>
    </source>
</evidence>
<feature type="domain" description="C-type lectin" evidence="16">
    <location>
        <begin position="504"/>
        <end position="617"/>
    </location>
</feature>
<evidence type="ECO:0000256" key="7">
    <source>
        <dbReference type="ARBA" id="ARBA00022737"/>
    </source>
</evidence>
<dbReference type="PANTHER" id="PTHR22803">
    <property type="entry name" value="MANNOSE, PHOSPHOLIPASE, LECTIN RECEPTOR RELATED"/>
    <property type="match status" value="1"/>
</dbReference>
<dbReference type="Pfam" id="PF00040">
    <property type="entry name" value="fn2"/>
    <property type="match status" value="1"/>
</dbReference>
<dbReference type="InterPro" id="IPR035992">
    <property type="entry name" value="Ricin_B-like_lectins"/>
</dbReference>
<evidence type="ECO:0000313" key="18">
    <source>
        <dbReference type="Ensembl" id="ENSVKKP00000017916.1"/>
    </source>
</evidence>
<dbReference type="InterPro" id="IPR001304">
    <property type="entry name" value="C-type_lectin-like"/>
</dbReference>
<evidence type="ECO:0000259" key="16">
    <source>
        <dbReference type="PROSITE" id="PS50041"/>
    </source>
</evidence>
<dbReference type="Proteomes" id="UP000694545">
    <property type="component" value="Unplaced"/>
</dbReference>
<dbReference type="GO" id="GO:0016020">
    <property type="term" value="C:membrane"/>
    <property type="evidence" value="ECO:0007669"/>
    <property type="project" value="UniProtKB-SubCell"/>
</dbReference>
<dbReference type="CDD" id="cd00037">
    <property type="entry name" value="CLECT"/>
    <property type="match status" value="9"/>
</dbReference>
<sequence>ASQLLNAFSSQAHLMFLLISGFVLDICLSYADNNAFAIRHEKTNTCIKVKNREITAGDCRETKETLWAWVSEHRLFNLGSQKCLGLDTKSQNTLKIVDCDSDLLTLWWRCVDAAILTESEKKLTLKNGIVSVSIDASDIWRRSNSSDSICKLPYHVIYTRDGNSNGKPCEFPFLMNKTWHHDCIRNGMFEDGLWCSTTSNFDTGRKWGFCLKPEDGCQNTWEHDADSGSCYQVNTQGPLSWKEAYISCQRQGGDLLSITSASELHYIQAKDDIADMFWIGLNQLDNFGGWQWSDHTPLNFLSWSPEMKDSSPLDGTACAIMDANKGDWKSYACETALPYVCKKQFNRVQNYEETQCDSNWYPHNGFCYMLMNASASWKDAYHSCSASSSSLISINSLADVELLVTQIHNGKFETKDKVWTGFINEEVPALFKWSDGSDVVFTYWDQNEPKIPSNSTPNCVAYSGKWGRWNVLHCDDKLKYVCMKKGKVLDKPKPVKDCPTDGEWKKHGNFCYKVEENEVSFGKSCNLTIGNRFEQEFINSLIRKYSRVEEKYFWTGLQDIKSSGEYSWGSVDGTIEMLTYANWGRFEPALLGGCVAMSSGKYLGKWEVKNCKTFKAYSICKKYIGPKRKPDVPPKVTDPCPEGWHSGSGLVCYKFFHKERVLRTRTWEEAERFCEALGGHLPSFSHVDEMRELHTTLREIISDDRWVWVGLNKRNPESPGSWQWSDDKPVSTVVMSPEFREDDYDTRDCAAVKVHLNSMWSFHLFGDREEDFYLKPFHCGAKLEWVCQISKGITPEIPEWYKPDEVGIHGPALIIDGSEFWFVPEKHLSYQEASAFCSKNDSDLASVTSFTALTGILNRIANLSDQKQNWWLRYTPSTSRFHSLYVDPSIIIIILSYCISSLFFFPFTGNPNAKLPFICEKYNTSLLEAHDPNFQAPQRKCPENWFVFQDQCFQLVPPKDLTFRKASEYCHSYNGFLPSIKNQAEQDFITSLLPHKPPNIWIGLHFRVHTRENKWEDGSPLKYSNFHPLLQGRIRKFFDEEANNQCGVLLNDPKSSYLGTWNFTSCADTKSVAICQKNAEVAENQTQQELNVTVNYQNVTYTIILKALTWHEAQQVCLQNNMQLVSITEQYQQAFLAAQAAHHNYPLWIGLSSKDDGIHYHWSDKKHISFSRWSEEDGDLIDSCVYLDTDGLWKTADCYSEKPGTICYQPTNETETSEAYYDSIKCPHKIKNTPWIAFQNSCYTFVITKNRWKELKSDEAHHLCRNMNSNASLLIIRDEYENDFVVEQLQSFSGLAHWLWLGLVYEADDNALKWSDDTRLTYNNWRMGRPYIRNNHFVAGVHLDGFWDIYNDTRWLPFQFKLHSVLVCKVEMGPKEDKPPLPTLLPYKNTSYWILQKQINWYEAWKECKQNGRELASIHSESEQDFLKNIVKSDGFPLWIGLSNHNENDSDFEWSDGSTFDYHPREFEHSPPPGKCVVLDTKGLWNRVECTKPADGAVCYSPSNSKPAFMHLDVSMHPAGSPQWIQYKDNCYAFAMELYNYSIYTAGDAKEVCKKLDPSATLLTVKDAEENQFVSMHLKEYHYITGRAWLGIQSNAQSLKWLDGSEVKYTNWAKGNENVRGECSVILTTNGTWSKTDCKTGKTRVVCKAPQVANRMGGAIAVAVLFIVVLLAGLICFLYKKKRLHWSGFSSVRYERGMYEDETDSMFTRDGD</sequence>
<comment type="subcellular location">
    <subcellularLocation>
        <location evidence="1">Membrane</location>
        <topology evidence="1">Single-pass membrane protein</topology>
    </subcellularLocation>
    <subcellularLocation>
        <location evidence="2">Secreted</location>
    </subcellularLocation>
</comment>
<feature type="domain" description="C-type lectin" evidence="16">
    <location>
        <begin position="226"/>
        <end position="342"/>
    </location>
</feature>
<reference evidence="18" key="1">
    <citation type="submission" date="2025-05" db="UniProtKB">
        <authorList>
            <consortium name="Ensembl"/>
        </authorList>
    </citation>
    <scope>IDENTIFICATION</scope>
</reference>
<dbReference type="FunFam" id="3.10.100.10:FF:000066">
    <property type="entry name" value="Lymphocyte antigen 75"/>
    <property type="match status" value="1"/>
</dbReference>
<dbReference type="Ensembl" id="ENSVKKT00000018074.1">
    <property type="protein sequence ID" value="ENSVKKP00000017635.1"/>
    <property type="gene ID" value="ENSVKKG00000010665.1"/>
</dbReference>
<evidence type="ECO:0000256" key="8">
    <source>
        <dbReference type="ARBA" id="ARBA00022989"/>
    </source>
</evidence>
<feature type="domain" description="C-type lectin" evidence="16">
    <location>
        <begin position="1238"/>
        <end position="1348"/>
    </location>
</feature>
<dbReference type="Ensembl" id="ENSVKKT00000004715.1">
    <property type="protein sequence ID" value="ENSVKKP00000004587.1"/>
    <property type="gene ID" value="ENSVKKG00000003421.1"/>
</dbReference>
<proteinExistence type="predicted"/>
<dbReference type="InterPro" id="IPR000562">
    <property type="entry name" value="FN_type2_dom"/>
</dbReference>
<dbReference type="InterPro" id="IPR013806">
    <property type="entry name" value="Kringle-like"/>
</dbReference>
<feature type="signal peptide" evidence="15">
    <location>
        <begin position="1"/>
        <end position="31"/>
    </location>
</feature>
<feature type="domain" description="C-type lectin" evidence="16">
    <location>
        <begin position="1096"/>
        <end position="1198"/>
    </location>
</feature>
<dbReference type="SMART" id="SM00034">
    <property type="entry name" value="CLECT"/>
    <property type="match status" value="9"/>
</dbReference>
<evidence type="ECO:0000256" key="12">
    <source>
        <dbReference type="ARBA" id="ARBA00023180"/>
    </source>
</evidence>
<dbReference type="CDD" id="cd00062">
    <property type="entry name" value="FN2"/>
    <property type="match status" value="1"/>
</dbReference>
<evidence type="ECO:0000256" key="10">
    <source>
        <dbReference type="ARBA" id="ARBA00023157"/>
    </source>
</evidence>
<dbReference type="Pfam" id="PF00059">
    <property type="entry name" value="Lectin_C"/>
    <property type="match status" value="9"/>
</dbReference>
<name>A0A8D2L7R1_VARKO</name>
<organism evidence="18 19">
    <name type="scientific">Varanus komodoensis</name>
    <name type="common">Komodo dragon</name>
    <dbReference type="NCBI Taxonomy" id="61221"/>
    <lineage>
        <taxon>Eukaryota</taxon>
        <taxon>Metazoa</taxon>
        <taxon>Chordata</taxon>
        <taxon>Craniata</taxon>
        <taxon>Vertebrata</taxon>
        <taxon>Euteleostomi</taxon>
        <taxon>Lepidosauria</taxon>
        <taxon>Squamata</taxon>
        <taxon>Bifurcata</taxon>
        <taxon>Unidentata</taxon>
        <taxon>Episquamata</taxon>
        <taxon>Toxicofera</taxon>
        <taxon>Anguimorpha</taxon>
        <taxon>Paleoanguimorpha</taxon>
        <taxon>Varanoidea</taxon>
        <taxon>Varanidae</taxon>
        <taxon>Varanus</taxon>
    </lineage>
</organism>
<dbReference type="Pfam" id="PF24562">
    <property type="entry name" value="CysR_MRC2_N"/>
    <property type="match status" value="1"/>
</dbReference>
<dbReference type="FunFam" id="3.10.100.10:FF:000043">
    <property type="entry name" value="lymphocyte antigen 75 precursor"/>
    <property type="match status" value="1"/>
</dbReference>
<keyword evidence="9 14" id="KW-0472">Membrane</keyword>
<dbReference type="InterPro" id="IPR050111">
    <property type="entry name" value="C-type_lectin/snaclec_domain"/>
</dbReference>
<dbReference type="InterPro" id="IPR000772">
    <property type="entry name" value="Ricin_B_lectin"/>
</dbReference>
<keyword evidence="5 14" id="KW-0812">Transmembrane</keyword>
<feature type="domain" description="C-type lectin" evidence="16">
    <location>
        <begin position="1527"/>
        <end position="1638"/>
    </location>
</feature>
<dbReference type="InterPro" id="IPR016187">
    <property type="entry name" value="CTDL_fold"/>
</dbReference>
<dbReference type="Ensembl" id="ENSVKKT00000018368.1">
    <property type="protein sequence ID" value="ENSVKKP00000017916.1"/>
    <property type="gene ID" value="ENSVKKG00000012228.1"/>
</dbReference>
<keyword evidence="6 15" id="KW-0732">Signal</keyword>
<dbReference type="Gene3D" id="2.10.10.10">
    <property type="entry name" value="Fibronectin, type II, collagen-binding"/>
    <property type="match status" value="1"/>
</dbReference>
<keyword evidence="7" id="KW-0677">Repeat</keyword>
<dbReference type="PROSITE" id="PS50231">
    <property type="entry name" value="RICIN_B_LECTIN"/>
    <property type="match status" value="1"/>
</dbReference>
<evidence type="ECO:0000256" key="4">
    <source>
        <dbReference type="ARBA" id="ARBA00022583"/>
    </source>
</evidence>
<dbReference type="SMART" id="SM00458">
    <property type="entry name" value="RICIN"/>
    <property type="match status" value="1"/>
</dbReference>